<dbReference type="Proteomes" id="UP000286907">
    <property type="component" value="Chromosome"/>
</dbReference>
<dbReference type="InterPro" id="IPR017850">
    <property type="entry name" value="Alkaline_phosphatase_core_sf"/>
</dbReference>
<dbReference type="GO" id="GO:0016787">
    <property type="term" value="F:hydrolase activity"/>
    <property type="evidence" value="ECO:0007669"/>
    <property type="project" value="UniProtKB-ARBA"/>
</dbReference>
<dbReference type="EMBL" id="CP029684">
    <property type="protein sequence ID" value="QAS70134.1"/>
    <property type="molecule type" value="Genomic_DNA"/>
</dbReference>
<reference evidence="2 3" key="1">
    <citation type="journal article" date="2019" name="Syst. Appl. Microbiol.">
        <title>Oenococcus sicerae sp. nov., isolated from French cider.</title>
        <authorList>
            <person name="Cousin F.J."/>
            <person name="Le Guellec R."/>
            <person name="Chagnot C."/>
            <person name="Goux D."/>
            <person name="Dalmasso M."/>
            <person name="Laplace J.M."/>
            <person name="Cretenet M."/>
        </authorList>
    </citation>
    <scope>NUCLEOTIDE SEQUENCE [LARGE SCALE GENOMIC DNA]</scope>
    <source>
        <strain evidence="2 3">UCMA 15228</strain>
    </source>
</reference>
<reference evidence="1" key="2">
    <citation type="submission" date="2019-01" db="EMBL/GenBank/DDBJ databases">
        <title>Oenococcus sicerae UCMA17102.</title>
        <authorList>
            <person name="Cousin F.J."/>
            <person name="Le Guellec R."/>
            <person name="Cretenet M."/>
        </authorList>
    </citation>
    <scope>NUCLEOTIDE SEQUENCE</scope>
    <source>
        <strain evidence="1">UCMA17102</strain>
    </source>
</reference>
<accession>A0AAJ1R8Y3</accession>
<protein>
    <submittedName>
        <fullName evidence="1">Alkaline phosphatase family protein</fullName>
    </submittedName>
</protein>
<sequence length="439" mass="49424">MFNDRKHLLVVSFDALGELDTKTHLDIMPNLRSLIEKGTHVQKVFGVYPTLTYPSHTTIVTGDYPKNHGIVNNTLTQIDRGLAPDWYWWAKYVKKPTLYQLAHANRMDVAAFLWPVTAGSSAIKYNIAEIFPNRIWQNQYTQSFQASSPFFTIHMNSKFGKLRKGIAQPQLDDFVTASAAWTIEKKYPNLTLVHLVDLDSMRHHYGVESKEAVAALARLDAHLGIMLAALKKIQKLDKTNIVVLGDHYQIDVHAMVHLNYLFKQNSWLDYDQAKHVMTDWQVMAKTTDGSSYIYLREPKKAAGIAHLIKEHAGPAIEKIYSHDELAALGADPKASLMVEAKAGYYFTDEVAVKEVIEEVDPNSVAQTDRYKAVHGFLPTKKNYQTTLVLSGPGIKPAFKIKSARLIDEAPTLARIMGLAFKEPIDGQEISDAFIQKNSD</sequence>
<dbReference type="EMBL" id="SDWY01000001">
    <property type="protein sequence ID" value="MDN6899435.1"/>
    <property type="molecule type" value="Genomic_DNA"/>
</dbReference>
<organism evidence="1 4">
    <name type="scientific">Oenococcus sicerae</name>
    <dbReference type="NCBI Taxonomy" id="2203724"/>
    <lineage>
        <taxon>Bacteria</taxon>
        <taxon>Bacillati</taxon>
        <taxon>Bacillota</taxon>
        <taxon>Bacilli</taxon>
        <taxon>Lactobacillales</taxon>
        <taxon>Lactobacillaceae</taxon>
        <taxon>Oenococcus</taxon>
    </lineage>
</organism>
<reference evidence="2" key="3">
    <citation type="submission" date="2020-01" db="EMBL/GenBank/DDBJ databases">
        <authorList>
            <person name="Cousin F.J."/>
            <person name="Le Guellec R."/>
            <person name="Cretenet M."/>
        </authorList>
    </citation>
    <scope>NUCLEOTIDE SEQUENCE</scope>
    <source>
        <strain evidence="2">UCMA 15228</strain>
    </source>
</reference>
<dbReference type="Gene3D" id="3.40.720.10">
    <property type="entry name" value="Alkaline Phosphatase, subunit A"/>
    <property type="match status" value="1"/>
</dbReference>
<dbReference type="AlphaFoldDB" id="A0AAJ1R8Y3"/>
<gene>
    <name evidence="2" type="ORF">DLJ48_06150</name>
    <name evidence="1" type="ORF">EVC35_00215</name>
</gene>
<dbReference type="Proteomes" id="UP001167919">
    <property type="component" value="Unassembled WGS sequence"/>
</dbReference>
<keyword evidence="3" id="KW-1185">Reference proteome</keyword>
<dbReference type="CDD" id="cd16018">
    <property type="entry name" value="Enpp"/>
    <property type="match status" value="1"/>
</dbReference>
<evidence type="ECO:0000313" key="1">
    <source>
        <dbReference type="EMBL" id="MDN6899435.1"/>
    </source>
</evidence>
<proteinExistence type="predicted"/>
<dbReference type="RefSeq" id="WP_128686604.1">
    <property type="nucleotide sequence ID" value="NZ_CP029684.2"/>
</dbReference>
<evidence type="ECO:0000313" key="3">
    <source>
        <dbReference type="Proteomes" id="UP000286907"/>
    </source>
</evidence>
<dbReference type="Pfam" id="PF01663">
    <property type="entry name" value="Phosphodiest"/>
    <property type="match status" value="1"/>
</dbReference>
<dbReference type="SUPFAM" id="SSF53649">
    <property type="entry name" value="Alkaline phosphatase-like"/>
    <property type="match status" value="1"/>
</dbReference>
<dbReference type="PANTHER" id="PTHR10151">
    <property type="entry name" value="ECTONUCLEOTIDE PYROPHOSPHATASE/PHOSPHODIESTERASE"/>
    <property type="match status" value="1"/>
</dbReference>
<evidence type="ECO:0000313" key="2">
    <source>
        <dbReference type="EMBL" id="QAS70134.1"/>
    </source>
</evidence>
<name>A0AAJ1R8Y3_9LACO</name>
<evidence type="ECO:0000313" key="4">
    <source>
        <dbReference type="Proteomes" id="UP001167919"/>
    </source>
</evidence>
<dbReference type="InterPro" id="IPR002591">
    <property type="entry name" value="Phosphodiest/P_Trfase"/>
</dbReference>
<dbReference type="PANTHER" id="PTHR10151:SF120">
    <property type="entry name" value="BIS(5'-ADENOSYL)-TRIPHOSPHATASE"/>
    <property type="match status" value="1"/>
</dbReference>